<comment type="caution">
    <text evidence="6">The sequence shown here is derived from an EMBL/GenBank/DDBJ whole genome shotgun (WGS) entry which is preliminary data.</text>
</comment>
<feature type="domain" description="MYND-type" evidence="5">
    <location>
        <begin position="418"/>
        <end position="465"/>
    </location>
</feature>
<accession>A0A8H5FCM4</accession>
<evidence type="ECO:0000256" key="1">
    <source>
        <dbReference type="ARBA" id="ARBA00022723"/>
    </source>
</evidence>
<evidence type="ECO:0000256" key="3">
    <source>
        <dbReference type="ARBA" id="ARBA00022833"/>
    </source>
</evidence>
<proteinExistence type="predicted"/>
<dbReference type="EMBL" id="JAACJK010000111">
    <property type="protein sequence ID" value="KAF5332140.1"/>
    <property type="molecule type" value="Genomic_DNA"/>
</dbReference>
<gene>
    <name evidence="6" type="ORF">D9611_008027</name>
</gene>
<dbReference type="Gene3D" id="6.10.140.2220">
    <property type="match status" value="1"/>
</dbReference>
<keyword evidence="2 4" id="KW-0863">Zinc-finger</keyword>
<reference evidence="6 7" key="1">
    <citation type="journal article" date="2020" name="ISME J.">
        <title>Uncovering the hidden diversity of litter-decomposition mechanisms in mushroom-forming fungi.</title>
        <authorList>
            <person name="Floudas D."/>
            <person name="Bentzer J."/>
            <person name="Ahren D."/>
            <person name="Johansson T."/>
            <person name="Persson P."/>
            <person name="Tunlid A."/>
        </authorList>
    </citation>
    <scope>NUCLEOTIDE SEQUENCE [LARGE SCALE GENOMIC DNA]</scope>
    <source>
        <strain evidence="6 7">CBS 175.51</strain>
    </source>
</reference>
<dbReference type="SUPFAM" id="SSF144232">
    <property type="entry name" value="HIT/MYND zinc finger-like"/>
    <property type="match status" value="1"/>
</dbReference>
<dbReference type="OrthoDB" id="5231159at2759"/>
<dbReference type="GO" id="GO:0008270">
    <property type="term" value="F:zinc ion binding"/>
    <property type="evidence" value="ECO:0007669"/>
    <property type="project" value="UniProtKB-KW"/>
</dbReference>
<evidence type="ECO:0000313" key="6">
    <source>
        <dbReference type="EMBL" id="KAF5332140.1"/>
    </source>
</evidence>
<keyword evidence="1" id="KW-0479">Metal-binding</keyword>
<name>A0A8H5FCM4_9AGAR</name>
<evidence type="ECO:0000259" key="5">
    <source>
        <dbReference type="PROSITE" id="PS50865"/>
    </source>
</evidence>
<protein>
    <recommendedName>
        <fullName evidence="5">MYND-type domain-containing protein</fullName>
    </recommendedName>
</protein>
<keyword evidence="3" id="KW-0862">Zinc</keyword>
<dbReference type="PROSITE" id="PS50865">
    <property type="entry name" value="ZF_MYND_2"/>
    <property type="match status" value="1"/>
</dbReference>
<dbReference type="Pfam" id="PF01753">
    <property type="entry name" value="zf-MYND"/>
    <property type="match status" value="1"/>
</dbReference>
<evidence type="ECO:0000256" key="2">
    <source>
        <dbReference type="ARBA" id="ARBA00022771"/>
    </source>
</evidence>
<keyword evidence="7" id="KW-1185">Reference proteome</keyword>
<organism evidence="6 7">
    <name type="scientific">Ephemerocybe angulata</name>
    <dbReference type="NCBI Taxonomy" id="980116"/>
    <lineage>
        <taxon>Eukaryota</taxon>
        <taxon>Fungi</taxon>
        <taxon>Dikarya</taxon>
        <taxon>Basidiomycota</taxon>
        <taxon>Agaricomycotina</taxon>
        <taxon>Agaricomycetes</taxon>
        <taxon>Agaricomycetidae</taxon>
        <taxon>Agaricales</taxon>
        <taxon>Agaricineae</taxon>
        <taxon>Psathyrellaceae</taxon>
        <taxon>Ephemerocybe</taxon>
    </lineage>
</organism>
<sequence length="628" mass="70251">MRRGTRGRIDAVTPELASAGSIPDIILLAARIRGGKCSLEVLNVAFKFLRPELVPTVDRSRSDFRQPIDRAINCLAILDNACQQAASDSLIKAGLVDHLIENVDGICCWINFCLLIPEFVPTWKNDVLGAYNRNSAMMDVFLNMDDRVYDAYISSTGCIDLVLRVWFREDENRELLLDLETRSILQLLYTIVKKKRGLEILVKRIVEKRIAGRLALSVVRRARRVSEASSLATKPIPAISCIQILIATACSLVECENEVICKAFGSAHATRELCASLNTLTTTVQKGHAELLHTLVPSFHHLFATTMKARIYVVDNWVDIVEGGVIPLLAHLLPSVRSDDDVVLGFSMASISTLTTGVICHPRVIKRHLAWYPSGDVPDLIQGPSAITAYWKERWMQTTPFIISYLKRDGTVVTICDNHACSRRMSKDEPAQNNPSRQCASCSSVVYCSTECQEDDWKMFHSRECRQAGNNHTARRPLHTWYSHSDRQFHLTFAAYIVTSLSAQGHLPDSSGNPGNLLINLDGSKGKMIIGSIDIRSVQSEALWSKRENTAYSQEYLKARYASLINQFNQPQGGKDTRLVSFAVRFGAHEIIDMMVLLERVGEAYQAVYSVMRHGYDSEYDSLPPDEA</sequence>
<evidence type="ECO:0000313" key="7">
    <source>
        <dbReference type="Proteomes" id="UP000541558"/>
    </source>
</evidence>
<evidence type="ECO:0000256" key="4">
    <source>
        <dbReference type="PROSITE-ProRule" id="PRU00134"/>
    </source>
</evidence>
<dbReference type="Proteomes" id="UP000541558">
    <property type="component" value="Unassembled WGS sequence"/>
</dbReference>
<dbReference type="InterPro" id="IPR002893">
    <property type="entry name" value="Znf_MYND"/>
</dbReference>
<dbReference type="AlphaFoldDB" id="A0A8H5FCM4"/>